<gene>
    <name evidence="6" type="ORF">UFOPK1358_01438</name>
</gene>
<evidence type="ECO:0000313" key="6">
    <source>
        <dbReference type="EMBL" id="CAB4548133.1"/>
    </source>
</evidence>
<evidence type="ECO:0000256" key="1">
    <source>
        <dbReference type="ARBA" id="ARBA00022448"/>
    </source>
</evidence>
<organism evidence="6">
    <name type="scientific">freshwater metagenome</name>
    <dbReference type="NCBI Taxonomy" id="449393"/>
    <lineage>
        <taxon>unclassified sequences</taxon>
        <taxon>metagenomes</taxon>
        <taxon>ecological metagenomes</taxon>
    </lineage>
</organism>
<dbReference type="PROSITE" id="PS00211">
    <property type="entry name" value="ABC_TRANSPORTER_1"/>
    <property type="match status" value="1"/>
</dbReference>
<dbReference type="PANTHER" id="PTHR42711:SF16">
    <property type="entry name" value="ABC TRANSPORTER ATP-BINDING PROTEIN"/>
    <property type="match status" value="1"/>
</dbReference>
<reference evidence="6" key="1">
    <citation type="submission" date="2020-05" db="EMBL/GenBank/DDBJ databases">
        <authorList>
            <person name="Chiriac C."/>
            <person name="Salcher M."/>
            <person name="Ghai R."/>
            <person name="Kavagutti S V."/>
        </authorList>
    </citation>
    <scope>NUCLEOTIDE SEQUENCE</scope>
</reference>
<dbReference type="InterPro" id="IPR003593">
    <property type="entry name" value="AAA+_ATPase"/>
</dbReference>
<feature type="domain" description="ABC transporter" evidence="5">
    <location>
        <begin position="3"/>
        <end position="228"/>
    </location>
</feature>
<dbReference type="InterPro" id="IPR027417">
    <property type="entry name" value="P-loop_NTPase"/>
</dbReference>
<dbReference type="PROSITE" id="PS50893">
    <property type="entry name" value="ABC_TRANSPORTER_2"/>
    <property type="match status" value="1"/>
</dbReference>
<dbReference type="GO" id="GO:0016887">
    <property type="term" value="F:ATP hydrolysis activity"/>
    <property type="evidence" value="ECO:0007669"/>
    <property type="project" value="InterPro"/>
</dbReference>
<accession>A0A6J6CCX1</accession>
<dbReference type="AlphaFoldDB" id="A0A6J6CCX1"/>
<name>A0A6J6CCX1_9ZZZZ</name>
<dbReference type="SMART" id="SM00382">
    <property type="entry name" value="AAA"/>
    <property type="match status" value="1"/>
</dbReference>
<dbReference type="InterPro" id="IPR017871">
    <property type="entry name" value="ABC_transporter-like_CS"/>
</dbReference>
<dbReference type="EMBL" id="CAEZSF010000158">
    <property type="protein sequence ID" value="CAB4548133.1"/>
    <property type="molecule type" value="Genomic_DNA"/>
</dbReference>
<dbReference type="Gene3D" id="3.40.50.300">
    <property type="entry name" value="P-loop containing nucleotide triphosphate hydrolases"/>
    <property type="match status" value="1"/>
</dbReference>
<dbReference type="Pfam" id="PF00005">
    <property type="entry name" value="ABC_tran"/>
    <property type="match status" value="1"/>
</dbReference>
<dbReference type="InterPro" id="IPR003439">
    <property type="entry name" value="ABC_transporter-like_ATP-bd"/>
</dbReference>
<feature type="compositionally biased region" description="Low complexity" evidence="4">
    <location>
        <begin position="298"/>
        <end position="313"/>
    </location>
</feature>
<dbReference type="SUPFAM" id="SSF52540">
    <property type="entry name" value="P-loop containing nucleoside triphosphate hydrolases"/>
    <property type="match status" value="1"/>
</dbReference>
<feature type="region of interest" description="Disordered" evidence="4">
    <location>
        <begin position="293"/>
        <end position="313"/>
    </location>
</feature>
<dbReference type="InterPro" id="IPR050763">
    <property type="entry name" value="ABC_transporter_ATP-binding"/>
</dbReference>
<protein>
    <submittedName>
        <fullName evidence="6">Unannotated protein</fullName>
    </submittedName>
</protein>
<dbReference type="CDD" id="cd03230">
    <property type="entry name" value="ABC_DR_subfamily_A"/>
    <property type="match status" value="1"/>
</dbReference>
<keyword evidence="3" id="KW-0067">ATP-binding</keyword>
<keyword evidence="2" id="KW-0547">Nucleotide-binding</keyword>
<evidence type="ECO:0000256" key="3">
    <source>
        <dbReference type="ARBA" id="ARBA00022840"/>
    </source>
</evidence>
<sequence>MAVIAKQLSIHYGQTVAVDQMSFRADLGQITVLLGPNGAGKTSTIEHLEGYRAATSGETSVLGLHPVADHHKLTAQVGVMLQQGGIPTAIRPQELLRQYAGFFPHPLDPGDLLERVGLTERSKTPYRRLSGGEQQRLSLALALIGRPKVVFLDEPTAGVDLEGRDLIRALLLQLRSDGVCVLITTHDLAETERLADKVIIIDHGKVVAQGSPGDLMSATSSDHLLFGATPNLDCAALSATIGSHVSETSHGEYRVEAPPTPALVAAVTSWLAAQNIQLTDLRAERQRLDDVFRRLTDSSKPTDSNNSTDSSSS</sequence>
<evidence type="ECO:0000259" key="5">
    <source>
        <dbReference type="PROSITE" id="PS50893"/>
    </source>
</evidence>
<keyword evidence="1" id="KW-0813">Transport</keyword>
<dbReference type="PANTHER" id="PTHR42711">
    <property type="entry name" value="ABC TRANSPORTER ATP-BINDING PROTEIN"/>
    <property type="match status" value="1"/>
</dbReference>
<evidence type="ECO:0000256" key="4">
    <source>
        <dbReference type="SAM" id="MobiDB-lite"/>
    </source>
</evidence>
<evidence type="ECO:0000256" key="2">
    <source>
        <dbReference type="ARBA" id="ARBA00022741"/>
    </source>
</evidence>
<dbReference type="GO" id="GO:0005524">
    <property type="term" value="F:ATP binding"/>
    <property type="evidence" value="ECO:0007669"/>
    <property type="project" value="UniProtKB-KW"/>
</dbReference>
<proteinExistence type="predicted"/>